<evidence type="ECO:0000256" key="3">
    <source>
        <dbReference type="ARBA" id="ARBA00022741"/>
    </source>
</evidence>
<dbReference type="EMBL" id="CP003359">
    <property type="protein sequence ID" value="AGB41336.1"/>
    <property type="molecule type" value="Genomic_DNA"/>
</dbReference>
<keyword evidence="2" id="KW-0479">Metal-binding</keyword>
<evidence type="ECO:0000313" key="8">
    <source>
        <dbReference type="Proteomes" id="UP000010880"/>
    </source>
</evidence>
<dbReference type="Proteomes" id="UP000010880">
    <property type="component" value="Chromosome"/>
</dbReference>
<keyword evidence="3" id="KW-0547">Nucleotide-binding</keyword>
<evidence type="ECO:0000256" key="4">
    <source>
        <dbReference type="ARBA" id="ARBA00022840"/>
    </source>
</evidence>
<protein>
    <recommendedName>
        <fullName evidence="6">Glutathionylspermidine synthase pre-ATP-grasp-like domain-containing protein</fullName>
    </recommendedName>
</protein>
<dbReference type="STRING" id="748449.Halha_1391"/>
<feature type="domain" description="Glutathionylspermidine synthase pre-ATP-grasp-like" evidence="6">
    <location>
        <begin position="50"/>
        <end position="423"/>
    </location>
</feature>
<dbReference type="GO" id="GO:0005524">
    <property type="term" value="F:ATP binding"/>
    <property type="evidence" value="ECO:0007669"/>
    <property type="project" value="UniProtKB-KW"/>
</dbReference>
<keyword evidence="4" id="KW-0067">ATP-binding</keyword>
<dbReference type="PATRIC" id="fig|748449.3.peg.1346"/>
<evidence type="ECO:0000256" key="2">
    <source>
        <dbReference type="ARBA" id="ARBA00022723"/>
    </source>
</evidence>
<dbReference type="eggNOG" id="COG0189">
    <property type="taxonomic scope" value="Bacteria"/>
</dbReference>
<dbReference type="HOGENOM" id="CLU_045981_1_0_9"/>
<keyword evidence="1" id="KW-0436">Ligase</keyword>
<dbReference type="AlphaFoldDB" id="L0K8L0"/>
<dbReference type="GO" id="GO:0016874">
    <property type="term" value="F:ligase activity"/>
    <property type="evidence" value="ECO:0007669"/>
    <property type="project" value="UniProtKB-KW"/>
</dbReference>
<reference evidence="8" key="1">
    <citation type="submission" date="2012-02" db="EMBL/GenBank/DDBJ databases">
        <title>The complete genome of Halobacteroides halobius DSM 5150.</title>
        <authorList>
            <person name="Lucas S."/>
            <person name="Copeland A."/>
            <person name="Lapidus A."/>
            <person name="Glavina del Rio T."/>
            <person name="Dalin E."/>
            <person name="Tice H."/>
            <person name="Bruce D."/>
            <person name="Goodwin L."/>
            <person name="Pitluck S."/>
            <person name="Peters L."/>
            <person name="Mikhailova N."/>
            <person name="Gu W."/>
            <person name="Kyrpides N."/>
            <person name="Mavromatis K."/>
            <person name="Ivanova N."/>
            <person name="Brettin T."/>
            <person name="Detter J.C."/>
            <person name="Han C."/>
            <person name="Larimer F."/>
            <person name="Land M."/>
            <person name="Hauser L."/>
            <person name="Markowitz V."/>
            <person name="Cheng J.-F."/>
            <person name="Hugenholtz P."/>
            <person name="Woyke T."/>
            <person name="Wu D."/>
            <person name="Tindall B."/>
            <person name="Pomrenke H."/>
            <person name="Brambilla E."/>
            <person name="Klenk H.-P."/>
            <person name="Eisen J.A."/>
        </authorList>
    </citation>
    <scope>NUCLEOTIDE SEQUENCE [LARGE SCALE GENOMIC DNA]</scope>
    <source>
        <strain evidence="8">ATCC 35273 / DSM 5150 / MD-1</strain>
    </source>
</reference>
<organism evidence="7 8">
    <name type="scientific">Halobacteroides halobius (strain ATCC 35273 / DSM 5150 / MD-1)</name>
    <dbReference type="NCBI Taxonomy" id="748449"/>
    <lineage>
        <taxon>Bacteria</taxon>
        <taxon>Bacillati</taxon>
        <taxon>Bacillota</taxon>
        <taxon>Clostridia</taxon>
        <taxon>Halanaerobiales</taxon>
        <taxon>Halobacteroidaceae</taxon>
        <taxon>Halobacteroides</taxon>
    </lineage>
</organism>
<dbReference type="Gene3D" id="3.30.1490.270">
    <property type="match status" value="1"/>
</dbReference>
<accession>L0K8L0</accession>
<dbReference type="RefSeq" id="WP_015327058.1">
    <property type="nucleotide sequence ID" value="NC_019978.1"/>
</dbReference>
<dbReference type="KEGG" id="hhl:Halha_1391"/>
<dbReference type="OrthoDB" id="9771802at2"/>
<evidence type="ECO:0000259" key="6">
    <source>
        <dbReference type="Pfam" id="PF03738"/>
    </source>
</evidence>
<gene>
    <name evidence="7" type="ordered locus">Halha_1391</name>
</gene>
<evidence type="ECO:0000256" key="5">
    <source>
        <dbReference type="ARBA" id="ARBA00022842"/>
    </source>
</evidence>
<evidence type="ECO:0000313" key="7">
    <source>
        <dbReference type="EMBL" id="AGB41336.1"/>
    </source>
</evidence>
<evidence type="ECO:0000256" key="1">
    <source>
        <dbReference type="ARBA" id="ARBA00022598"/>
    </source>
</evidence>
<sequence>MQEATIKYQEILKKGDDYYQDYQRLYKQLEDSYAYYNGRVIPFLYNPLFFNSTELDNFSHLVDKLNNILNKVVDEYLTSEEFRSYFDFSKKLEELILVDPGYECNLPMERCDIFYYGKDKIKFCELNADGSSGMVKTNTLEQYFLESKAVNDLKEDYDLMYCDLLDSWIDTLLGNYNQFSVTKKDPNVAIMDFNSYGMESEFKFFKEKLEEEGLEAKIVDPRDLTYDKGDLYIDDFKIDLIYRRAVTTDLMDHYEEIGDFIAAYKNQDVCVVGPIRSQVIHNKIIFAILHDQDKVSFLTKEEQEFIEKYIPYTVVVDPADEEQIEYIKQTKDQLVLKPKDSYGSEGVTIGQDVAPKEWQNKLSNLEAEKYLAQEFCLVPEIKLATFTNQELNFESYKHTLGLFCYNQDLQGIYTRAGKENVIASATGCVTQPNFIVSRK</sequence>
<keyword evidence="8" id="KW-1185">Reference proteome</keyword>
<dbReference type="SUPFAM" id="SSF56059">
    <property type="entry name" value="Glutathione synthetase ATP-binding domain-like"/>
    <property type="match status" value="1"/>
</dbReference>
<dbReference type="Pfam" id="PF03738">
    <property type="entry name" value="GSP_synth"/>
    <property type="match status" value="1"/>
</dbReference>
<dbReference type="GO" id="GO:0046872">
    <property type="term" value="F:metal ion binding"/>
    <property type="evidence" value="ECO:0007669"/>
    <property type="project" value="UniProtKB-KW"/>
</dbReference>
<proteinExistence type="predicted"/>
<keyword evidence="5" id="KW-0460">Magnesium</keyword>
<name>L0K8L0_HALHC</name>
<dbReference type="InterPro" id="IPR005494">
    <property type="entry name" value="GSPS_pre-ATP-grasp-like_dom"/>
</dbReference>
<dbReference type="eggNOG" id="COG0754">
    <property type="taxonomic scope" value="Bacteria"/>
</dbReference>